<dbReference type="Proteomes" id="UP000522590">
    <property type="component" value="Unassembled WGS sequence"/>
</dbReference>
<protein>
    <submittedName>
        <fullName evidence="1">Uncharacterized protein</fullName>
    </submittedName>
</protein>
<dbReference type="EMBL" id="JABXXS010000078">
    <property type="protein sequence ID" value="NVN38560.1"/>
    <property type="molecule type" value="Genomic_DNA"/>
</dbReference>
<gene>
    <name evidence="1" type="ORF">HUK81_16920</name>
</gene>
<dbReference type="AlphaFoldDB" id="A0A850P7K8"/>
<evidence type="ECO:0000313" key="2">
    <source>
        <dbReference type="Proteomes" id="UP000522590"/>
    </source>
</evidence>
<reference evidence="1 2" key="1">
    <citation type="submission" date="2020-06" db="EMBL/GenBank/DDBJ databases">
        <title>Description of novel acetic acid bacteria.</title>
        <authorList>
            <person name="Sombolestani A."/>
        </authorList>
    </citation>
    <scope>NUCLEOTIDE SEQUENCE [LARGE SCALE GENOMIC DNA]</scope>
    <source>
        <strain evidence="1 2">LMG 25</strain>
    </source>
</reference>
<comment type="caution">
    <text evidence="1">The sequence shown here is derived from an EMBL/GenBank/DDBJ whole genome shotgun (WGS) entry which is preliminary data.</text>
</comment>
<name>A0A850P7K8_9PROT</name>
<organism evidence="1 2">
    <name type="scientific">Komagataeibacter swingsii</name>
    <dbReference type="NCBI Taxonomy" id="215220"/>
    <lineage>
        <taxon>Bacteria</taxon>
        <taxon>Pseudomonadati</taxon>
        <taxon>Pseudomonadota</taxon>
        <taxon>Alphaproteobacteria</taxon>
        <taxon>Acetobacterales</taxon>
        <taxon>Acetobacteraceae</taxon>
        <taxon>Komagataeibacter</taxon>
    </lineage>
</organism>
<dbReference type="RefSeq" id="WP_176644072.1">
    <property type="nucleotide sequence ID" value="NZ_JABXXS010000078.1"/>
</dbReference>
<accession>A0A850P7K8</accession>
<proteinExistence type="predicted"/>
<evidence type="ECO:0000313" key="1">
    <source>
        <dbReference type="EMBL" id="NVN38560.1"/>
    </source>
</evidence>
<sequence length="180" mass="17610">MTDNTNQNYILYRTKALMFQSSYSYLEGNTPTVPAAIVAGGVGTVVATQALTGLAGISAPDGFAYALDAAGEYPVGSLYAPSTAYTLAGASVATAGTPLTLTLAPDRDGPGADTVVTLSDGGAGGTFSAPTVTFAGCTNTAQTVTYTPKAAGTVTISATNSGGLANPASLNVTVAAAATP</sequence>